<feature type="coiled-coil region" evidence="1">
    <location>
        <begin position="313"/>
        <end position="567"/>
    </location>
</feature>
<dbReference type="EMBL" id="CAXDID020000080">
    <property type="protein sequence ID" value="CAL6018191.1"/>
    <property type="molecule type" value="Genomic_DNA"/>
</dbReference>
<accession>A0ABP1IKM2</accession>
<sequence length="1984" mass="233785">MDIQIPIVKLWEMYFKLSKENQSLEEQIAQKQTVQVKIDKDNSSDLISIMKQLEKEVQINNNYRNESQQVQSNVKPKNKLVLASGQNMQSSYISQISQIRNSLYIPESLKQFNQITQLFQLFQQQVQSVLKKTSVQLDLIDHKISKQKQLQFDTQKQLSEQIQSNTQLRSNIQLLNTQLSNIKSQLQIEQQKTHQFEMNEVKQEQEVYKLLKLISVYFSSCFKRYTQQMLQHISKQNDQINIRESNILNQINKFKREKNETITDLMFENGMKEDKQIQCVQHQIETFESGVQCVLEDNHEQEQIAHQQTSLQLLQLQEQYKVQNETNQQYVDQLLAQLQKQADAFNTLKQESDNSELKFANLQFELNSLKENFEEQVNSILELKNVCLAQKLTNEQLNAVNNGLTEQINQLRIENQQIQQNNEIKQQELTSKINQILGIKQQLTKNVINNYKVSESTCNLYKQQIQQLNDEKIKLKEQIDSVEANLNSLTYQSEMEIMQKNTQIEDLKQAHQLEIEKMRLNEQEQQLEYQNQNKILLQQINSHQIMINEEQEQIIKLQQQLQQQTNKQQDTMTGYENLIVNLKQQENQLTFESVEFNINALILDIQQVSEQQQDIETEMEHLKQYLITYNQDSFQQFNFQIIKFEQNIQNNQIIINNLQETIDQKQSTIQILDGTAKQLEQDKENIEQASISLQQQLKQLQQQLDNQHLTYQQSIQQQIQQQKQEIQEITTQINNQNQKKFNQVEEQNSKLINSVNELKLIQQQANEQISDLNNINMQLKQELSKKGSKDKEKQKAVPAQVPQSQDIQAQQQILQTQTSEQVQLVQQKLDNCKDEIVQLNKQILTMETTVSQLKQENIQQCDTIQQLTEKLDAESKIEADASTQSTKLIFKENARLKQLLEQNNDYESSFKKQLLLKDEHINQLTQQKQQFETDSRTKLQGYQKLTETYRRFQINYDDIKIQNESLQKKHDMQKTELENCQRQLSELEFNLQSEYMVKQNNMQQEIENMKQSHKQQFTQQQKESEMLIKRIMQVKEQNLQLQAKIQQLESGKKQKKDAPIVEPNNTKDIEELTLQLNLSKKHVEELENQISTLKNELKEQLNIYERLVKTNQQQITKGKNDIKQFEIEAAEMKKKLTTVTQQLTEREHFVQQMNEKVEKERLQIFAAEDLKIQFEQLKFKQEESQQTIQVQREQIDKLHLKVQQLNTQLFEVQDQNESKIENVEQAEQNDKSELKNNQIREQQLTNTIKQLELQIVELQSVNEKQKIEQQVQITQLQEQIDQQQKITINDNQAVLQTSQITQTQSLLDTTQNTCETSMSNENLYQDQIHTLKQQILENNQVINTYKQSEQTIVQLQEEIQLLKNKLSSNNTNINERDANQQDSTNSEVKEDQTIIQSSLTTIQQSVIQLQLELDQLNNEAELKINELNNLLINQTEKQTVNIQTNNKQQEQQIQDLQEYNKQLQEQSKIHLQQYLQYKQYSETTINDLEVVLNERKSESELQVVNLQQEIRKLNEEIDIQEHTCRQQVKQIDDQASQIDTLKLQNSNDTKTIQKMKQKENELHEEIEDLKERILMAQEQNQNTAVQPNAFDNQFDSQKATQYEAEIQQLKEDQQKHVKQIQQQVQEIETVQHEFKSQLHEKDSEIEQLKSLLEKNKQDKQSNDHMTSEVQSQENNISKELDEKVDKFLSSIQEQDREIQKLEEEENNQLQQIQQLKDKLSQLQEDLQQQLEQKNSTIIQLELQVSDNQGHNNNTDSMKEYLDKIEALEKELAQTQLQNSERSTKLHKLETAETQHKQLISKLESELSSNKEHQLVQMSQMSKMATLDSSSVKELSYQDLADQTWKQSIRIKQLEQQIVKGFDVSSMDVQTLDAMHAQLTSQQAKLKSGVAYPQTIGEVHQFKLQFDNDLSWVQLAQQIKCDWNAKSSKQLFQTVKTMAQQLVDHLKYSQNAVVLQSAFRFKYSIVVVYVQEISFLQCYPSVDKI</sequence>
<evidence type="ECO:0000256" key="2">
    <source>
        <dbReference type="SAM" id="MobiDB-lite"/>
    </source>
</evidence>
<feature type="region of interest" description="Disordered" evidence="2">
    <location>
        <begin position="782"/>
        <end position="802"/>
    </location>
</feature>
<dbReference type="Proteomes" id="UP001642409">
    <property type="component" value="Unassembled WGS sequence"/>
</dbReference>
<evidence type="ECO:0000313" key="3">
    <source>
        <dbReference type="EMBL" id="CAL6018191.1"/>
    </source>
</evidence>
<name>A0ABP1IKM2_9EUKA</name>
<evidence type="ECO:0000256" key="1">
    <source>
        <dbReference type="SAM" id="Coils"/>
    </source>
</evidence>
<feature type="coiled-coil region" evidence="1">
    <location>
        <begin position="165"/>
        <end position="192"/>
    </location>
</feature>
<evidence type="ECO:0000313" key="4">
    <source>
        <dbReference type="Proteomes" id="UP001642409"/>
    </source>
</evidence>
<keyword evidence="1" id="KW-0175">Coiled coil</keyword>
<comment type="caution">
    <text evidence="3">The sequence shown here is derived from an EMBL/GenBank/DDBJ whole genome shotgun (WGS) entry which is preliminary data.</text>
</comment>
<feature type="coiled-coil region" evidence="1">
    <location>
        <begin position="655"/>
        <end position="782"/>
    </location>
</feature>
<feature type="compositionally biased region" description="Basic and acidic residues" evidence="2">
    <location>
        <begin position="782"/>
        <end position="795"/>
    </location>
</feature>
<proteinExistence type="predicted"/>
<reference evidence="3 4" key="1">
    <citation type="submission" date="2024-07" db="EMBL/GenBank/DDBJ databases">
        <authorList>
            <person name="Akdeniz Z."/>
        </authorList>
    </citation>
    <scope>NUCLEOTIDE SEQUENCE [LARGE SCALE GENOMIC DNA]</scope>
</reference>
<feature type="region of interest" description="Disordered" evidence="2">
    <location>
        <begin position="1655"/>
        <end position="1680"/>
    </location>
</feature>
<gene>
    <name evidence="3" type="ORF">HINF_LOCUS26347</name>
</gene>
<feature type="region of interest" description="Disordered" evidence="2">
    <location>
        <begin position="1370"/>
        <end position="1390"/>
    </location>
</feature>
<protein>
    <submittedName>
        <fullName evidence="3">Uncharacterized protein</fullName>
    </submittedName>
</protein>
<keyword evidence="4" id="KW-1185">Reference proteome</keyword>
<feature type="coiled-coil region" evidence="1">
    <location>
        <begin position="949"/>
        <end position="1286"/>
    </location>
</feature>
<organism evidence="3 4">
    <name type="scientific">Hexamita inflata</name>
    <dbReference type="NCBI Taxonomy" id="28002"/>
    <lineage>
        <taxon>Eukaryota</taxon>
        <taxon>Metamonada</taxon>
        <taxon>Diplomonadida</taxon>
        <taxon>Hexamitidae</taxon>
        <taxon>Hexamitinae</taxon>
        <taxon>Hexamita</taxon>
    </lineage>
</organism>
<feature type="coiled-coil region" evidence="1">
    <location>
        <begin position="822"/>
        <end position="870"/>
    </location>
</feature>
<feature type="coiled-coil region" evidence="1">
    <location>
        <begin position="598"/>
        <end position="625"/>
    </location>
</feature>
<feature type="compositionally biased region" description="Basic and acidic residues" evidence="2">
    <location>
        <begin position="1655"/>
        <end position="1666"/>
    </location>
</feature>